<evidence type="ECO:0000313" key="12">
    <source>
        <dbReference type="EMBL" id="QNN77779.1"/>
    </source>
</evidence>
<evidence type="ECO:0000256" key="11">
    <source>
        <dbReference type="HAMAP-Rule" id="MF_00109"/>
    </source>
</evidence>
<accession>A0A7G9TCF4</accession>
<dbReference type="GO" id="GO:0004765">
    <property type="term" value="F:shikimate kinase activity"/>
    <property type="evidence" value="ECO:0007669"/>
    <property type="project" value="UniProtKB-UniRule"/>
</dbReference>
<comment type="function">
    <text evidence="11">Catalyzes the specific phosphorylation of the 3-hydroxyl group of shikimic acid using ATP as a cosubstrate.</text>
</comment>
<dbReference type="SUPFAM" id="SSF52540">
    <property type="entry name" value="P-loop containing nucleoside triphosphate hydrolases"/>
    <property type="match status" value="1"/>
</dbReference>
<evidence type="ECO:0000256" key="9">
    <source>
        <dbReference type="ARBA" id="ARBA00023141"/>
    </source>
</evidence>
<gene>
    <name evidence="11" type="primary">aroK</name>
    <name evidence="12" type="ORF">IAE60_18130</name>
</gene>
<dbReference type="InterPro" id="IPR031322">
    <property type="entry name" value="Shikimate/glucono_kinase"/>
</dbReference>
<name>A0A7G9TCF4_PSEMX</name>
<sequence>MNPAPNLILVGPTGAGKTSIGRRVAERFGLAFVDADQAIVERTGASIATLFEHVGEAGFREREKAVLHDLLAGHGQLVSTGGGAVLDAENRMWMKQRGYVVYLQVSVEAQLKRLGRCTNRPLLQRADREQVLHDMAVTREPLYREVADLTLDTVGLTPPEATARLTQLLAHRWQPIEENA</sequence>
<feature type="binding site" evidence="11">
    <location>
        <position position="60"/>
    </location>
    <ligand>
        <name>substrate</name>
    </ligand>
</feature>
<dbReference type="CDD" id="cd00464">
    <property type="entry name" value="SK"/>
    <property type="match status" value="1"/>
</dbReference>
<keyword evidence="11" id="KW-0963">Cytoplasm</keyword>
<comment type="similarity">
    <text evidence="2 11">Belongs to the shikimate kinase family.</text>
</comment>
<feature type="binding site" evidence="11">
    <location>
        <position position="120"/>
    </location>
    <ligand>
        <name>ATP</name>
        <dbReference type="ChEBI" id="CHEBI:30616"/>
    </ligand>
</feature>
<dbReference type="Gene3D" id="3.40.50.300">
    <property type="entry name" value="P-loop containing nucleotide triphosphate hydrolases"/>
    <property type="match status" value="1"/>
</dbReference>
<dbReference type="PRINTS" id="PR01100">
    <property type="entry name" value="SHIKIMTKNASE"/>
</dbReference>
<keyword evidence="8 11" id="KW-0067">ATP-binding</keyword>
<keyword evidence="9 11" id="KW-0057">Aromatic amino acid biosynthesis</keyword>
<organism evidence="12 13">
    <name type="scientific">Pseudoxanthomonas mexicana</name>
    <dbReference type="NCBI Taxonomy" id="128785"/>
    <lineage>
        <taxon>Bacteria</taxon>
        <taxon>Pseudomonadati</taxon>
        <taxon>Pseudomonadota</taxon>
        <taxon>Gammaproteobacteria</taxon>
        <taxon>Lysobacterales</taxon>
        <taxon>Lysobacteraceae</taxon>
        <taxon>Pseudoxanthomonas</taxon>
    </lineage>
</organism>
<comment type="subunit">
    <text evidence="11">Monomer.</text>
</comment>
<dbReference type="Pfam" id="PF01202">
    <property type="entry name" value="SKI"/>
    <property type="match status" value="1"/>
</dbReference>
<dbReference type="Proteomes" id="UP000515838">
    <property type="component" value="Chromosome"/>
</dbReference>
<dbReference type="InterPro" id="IPR000623">
    <property type="entry name" value="Shikimate_kinase/TSH1"/>
</dbReference>
<proteinExistence type="inferred from homology"/>
<feature type="binding site" evidence="11">
    <location>
        <begin position="14"/>
        <end position="19"/>
    </location>
    <ligand>
        <name>ATP</name>
        <dbReference type="ChEBI" id="CHEBI:30616"/>
    </ligand>
</feature>
<dbReference type="InterPro" id="IPR023000">
    <property type="entry name" value="Shikimate_kinase_CS"/>
</dbReference>
<dbReference type="EC" id="2.7.1.71" evidence="3 11"/>
<dbReference type="EMBL" id="CP060731">
    <property type="protein sequence ID" value="QNN77779.1"/>
    <property type="molecule type" value="Genomic_DNA"/>
</dbReference>
<keyword evidence="6 11" id="KW-0547">Nucleotide-binding</keyword>
<evidence type="ECO:0000256" key="3">
    <source>
        <dbReference type="ARBA" id="ARBA00012154"/>
    </source>
</evidence>
<dbReference type="RefSeq" id="WP_187573295.1">
    <property type="nucleotide sequence ID" value="NZ_CP060731.1"/>
</dbReference>
<dbReference type="GO" id="GO:0005524">
    <property type="term" value="F:ATP binding"/>
    <property type="evidence" value="ECO:0007669"/>
    <property type="project" value="UniProtKB-UniRule"/>
</dbReference>
<feature type="binding site" evidence="11">
    <location>
        <position position="139"/>
    </location>
    <ligand>
        <name>substrate</name>
    </ligand>
</feature>
<comment type="cofactor">
    <cofactor evidence="11">
        <name>Mg(2+)</name>
        <dbReference type="ChEBI" id="CHEBI:18420"/>
    </cofactor>
    <text evidence="11">Binds 1 Mg(2+) ion per subunit.</text>
</comment>
<keyword evidence="7 11" id="KW-0418">Kinase</keyword>
<dbReference type="GO" id="GO:0009423">
    <property type="term" value="P:chorismate biosynthetic process"/>
    <property type="evidence" value="ECO:0007669"/>
    <property type="project" value="UniProtKB-UniRule"/>
</dbReference>
<dbReference type="GO" id="GO:0009073">
    <property type="term" value="P:aromatic amino acid family biosynthetic process"/>
    <property type="evidence" value="ECO:0007669"/>
    <property type="project" value="UniProtKB-KW"/>
</dbReference>
<feature type="binding site" evidence="11">
    <location>
        <position position="82"/>
    </location>
    <ligand>
        <name>substrate</name>
    </ligand>
</feature>
<dbReference type="AlphaFoldDB" id="A0A7G9TCF4"/>
<reference evidence="12 13" key="1">
    <citation type="submission" date="2020-08" db="EMBL/GenBank/DDBJ databases">
        <title>Streptomycin Non-resistant strain, P. mexicana.</title>
        <authorList>
            <person name="Ganesh-Kumar S."/>
            <person name="Zhe T."/>
            <person name="Yu Z."/>
            <person name="Min Y."/>
        </authorList>
    </citation>
    <scope>NUCLEOTIDE SEQUENCE [LARGE SCALE GENOMIC DNA]</scope>
    <source>
        <strain evidence="12 13">GTZY2</strain>
    </source>
</reference>
<evidence type="ECO:0000256" key="4">
    <source>
        <dbReference type="ARBA" id="ARBA00022605"/>
    </source>
</evidence>
<dbReference type="UniPathway" id="UPA00053">
    <property type="reaction ID" value="UER00088"/>
</dbReference>
<evidence type="ECO:0000256" key="6">
    <source>
        <dbReference type="ARBA" id="ARBA00022741"/>
    </source>
</evidence>
<evidence type="ECO:0000256" key="7">
    <source>
        <dbReference type="ARBA" id="ARBA00022777"/>
    </source>
</evidence>
<comment type="pathway">
    <text evidence="1 11">Metabolic intermediate biosynthesis; chorismate biosynthesis; chorismate from D-erythrose 4-phosphate and phosphoenolpyruvate: step 5/7.</text>
</comment>
<keyword evidence="11" id="KW-0460">Magnesium</keyword>
<protein>
    <recommendedName>
        <fullName evidence="3 11">Shikimate kinase</fullName>
        <shortName evidence="11">SK</shortName>
        <ecNumber evidence="3 11">2.7.1.71</ecNumber>
    </recommendedName>
</protein>
<dbReference type="GO" id="GO:0005829">
    <property type="term" value="C:cytosol"/>
    <property type="evidence" value="ECO:0007669"/>
    <property type="project" value="TreeGrafter"/>
</dbReference>
<dbReference type="GeneID" id="81472914"/>
<evidence type="ECO:0000313" key="13">
    <source>
        <dbReference type="Proteomes" id="UP000515838"/>
    </source>
</evidence>
<evidence type="ECO:0000256" key="8">
    <source>
        <dbReference type="ARBA" id="ARBA00022840"/>
    </source>
</evidence>
<evidence type="ECO:0000256" key="2">
    <source>
        <dbReference type="ARBA" id="ARBA00006997"/>
    </source>
</evidence>
<evidence type="ECO:0000256" key="10">
    <source>
        <dbReference type="ARBA" id="ARBA00048567"/>
    </source>
</evidence>
<comment type="catalytic activity">
    <reaction evidence="10 11">
        <text>shikimate + ATP = 3-phosphoshikimate + ADP + H(+)</text>
        <dbReference type="Rhea" id="RHEA:13121"/>
        <dbReference type="ChEBI" id="CHEBI:15378"/>
        <dbReference type="ChEBI" id="CHEBI:30616"/>
        <dbReference type="ChEBI" id="CHEBI:36208"/>
        <dbReference type="ChEBI" id="CHEBI:145989"/>
        <dbReference type="ChEBI" id="CHEBI:456216"/>
        <dbReference type="EC" id="2.7.1.71"/>
    </reaction>
</comment>
<dbReference type="InterPro" id="IPR027417">
    <property type="entry name" value="P-loop_NTPase"/>
</dbReference>
<feature type="binding site" evidence="11">
    <location>
        <position position="36"/>
    </location>
    <ligand>
        <name>substrate</name>
    </ligand>
</feature>
<dbReference type="HAMAP" id="MF_00109">
    <property type="entry name" value="Shikimate_kinase"/>
    <property type="match status" value="1"/>
</dbReference>
<comment type="subcellular location">
    <subcellularLocation>
        <location evidence="11">Cytoplasm</location>
    </subcellularLocation>
</comment>
<evidence type="ECO:0000256" key="1">
    <source>
        <dbReference type="ARBA" id="ARBA00004842"/>
    </source>
</evidence>
<dbReference type="PANTHER" id="PTHR21087:SF16">
    <property type="entry name" value="SHIKIMATE KINASE 1, CHLOROPLASTIC"/>
    <property type="match status" value="1"/>
</dbReference>
<keyword evidence="4 11" id="KW-0028">Amino-acid biosynthesis</keyword>
<keyword evidence="11" id="KW-0479">Metal-binding</keyword>
<dbReference type="PROSITE" id="PS01128">
    <property type="entry name" value="SHIKIMATE_KINASE"/>
    <property type="match status" value="1"/>
</dbReference>
<keyword evidence="5 11" id="KW-0808">Transferase</keyword>
<comment type="caution">
    <text evidence="11">Lacks conserved residue(s) required for the propagation of feature annotation.</text>
</comment>
<dbReference type="GO" id="GO:0000287">
    <property type="term" value="F:magnesium ion binding"/>
    <property type="evidence" value="ECO:0007669"/>
    <property type="project" value="UniProtKB-UniRule"/>
</dbReference>
<feature type="binding site" evidence="11">
    <location>
        <position position="18"/>
    </location>
    <ligand>
        <name>Mg(2+)</name>
        <dbReference type="ChEBI" id="CHEBI:18420"/>
    </ligand>
</feature>
<dbReference type="PANTHER" id="PTHR21087">
    <property type="entry name" value="SHIKIMATE KINASE"/>
    <property type="match status" value="1"/>
</dbReference>
<evidence type="ECO:0000256" key="5">
    <source>
        <dbReference type="ARBA" id="ARBA00022679"/>
    </source>
</evidence>
<dbReference type="GO" id="GO:0008652">
    <property type="term" value="P:amino acid biosynthetic process"/>
    <property type="evidence" value="ECO:0007669"/>
    <property type="project" value="UniProtKB-KW"/>
</dbReference>